<organism evidence="1 2">
    <name type="scientific">Bacillus taeanensis</name>
    <dbReference type="NCBI Taxonomy" id="273032"/>
    <lineage>
        <taxon>Bacteria</taxon>
        <taxon>Bacillati</taxon>
        <taxon>Bacillota</taxon>
        <taxon>Bacilli</taxon>
        <taxon>Bacillales</taxon>
        <taxon>Bacillaceae</taxon>
        <taxon>Bacillus</taxon>
    </lineage>
</organism>
<dbReference type="GO" id="GO:0010468">
    <property type="term" value="P:regulation of gene expression"/>
    <property type="evidence" value="ECO:0007669"/>
    <property type="project" value="InterPro"/>
</dbReference>
<dbReference type="Proteomes" id="UP000253314">
    <property type="component" value="Unassembled WGS sequence"/>
</dbReference>
<evidence type="ECO:0000313" key="2">
    <source>
        <dbReference type="Proteomes" id="UP000253314"/>
    </source>
</evidence>
<dbReference type="AlphaFoldDB" id="A0A366XSD4"/>
<evidence type="ECO:0000313" key="1">
    <source>
        <dbReference type="EMBL" id="RBW67669.1"/>
    </source>
</evidence>
<keyword evidence="2" id="KW-1185">Reference proteome</keyword>
<dbReference type="RefSeq" id="WP_113808153.1">
    <property type="nucleotide sequence ID" value="NZ_QOCW01000032.1"/>
</dbReference>
<proteinExistence type="predicted"/>
<gene>
    <name evidence="1" type="ORF">DS031_20985</name>
</gene>
<dbReference type="EMBL" id="QOCW01000032">
    <property type="protein sequence ID" value="RBW67669.1"/>
    <property type="molecule type" value="Genomic_DNA"/>
</dbReference>
<comment type="caution">
    <text evidence="1">The sequence shown here is derived from an EMBL/GenBank/DDBJ whole genome shotgun (WGS) entry which is preliminary data.</text>
</comment>
<protein>
    <submittedName>
        <fullName evidence="1">Peptide ABC transporter permease</fullName>
    </submittedName>
</protein>
<reference evidence="1 2" key="1">
    <citation type="submission" date="2018-07" db="EMBL/GenBank/DDBJ databases">
        <title>Lottiidibacillus patelloidae gen. nov., sp. nov., isolated from the intestinal tract of a marine limpet and the reclassification of B. taeanensis BH030017T, B. algicola KMM 3737T and B. hwajinpoensis SW-72T as genus Lottiidibacillus.</title>
        <authorList>
            <person name="Liu R."/>
            <person name="Huang Z."/>
        </authorList>
    </citation>
    <scope>NUCLEOTIDE SEQUENCE [LARGE SCALE GENOMIC DNA]</scope>
    <source>
        <strain evidence="1 2">BH030017</strain>
    </source>
</reference>
<dbReference type="Pfam" id="PF10955">
    <property type="entry name" value="Fin"/>
    <property type="match status" value="1"/>
</dbReference>
<accession>A0A366XSD4</accession>
<dbReference type="InterPro" id="IPR020115">
    <property type="entry name" value="Fin"/>
</dbReference>
<sequence length="76" mass="8972">MAIYYNCRHCGVNVGVLEEKSLHIEQLGFHLLTNEERMEMIETDYQGNTVVKIICEDCQEALERNPVYHQLDRFIQ</sequence>
<name>A0A366XSD4_9BACI</name>
<dbReference type="OrthoDB" id="2084556at2"/>